<sequence>SDSVPGTGHSRRTLLQCEVTTFPSSHAESTARNGSRVTFSERCRDLIYRQRSH</sequence>
<dbReference type="EMBL" id="KB446539">
    <property type="protein sequence ID" value="EME43951.1"/>
    <property type="molecule type" value="Genomic_DNA"/>
</dbReference>
<keyword evidence="2" id="KW-1185">Reference proteome</keyword>
<dbReference type="AlphaFoldDB" id="N1PKS0"/>
<dbReference type="HOGENOM" id="CLU_3074188_0_0_1"/>
<name>N1PKS0_DOTSN</name>
<gene>
    <name evidence="1" type="ORF">DOTSEDRAFT_71680</name>
</gene>
<feature type="non-terminal residue" evidence="1">
    <location>
        <position position="1"/>
    </location>
</feature>
<dbReference type="Proteomes" id="UP000016933">
    <property type="component" value="Unassembled WGS sequence"/>
</dbReference>
<reference evidence="2" key="1">
    <citation type="journal article" date="2012" name="PLoS Genet.">
        <title>The genomes of the fungal plant pathogens Cladosporium fulvum and Dothistroma septosporum reveal adaptation to different hosts and lifestyles but also signatures of common ancestry.</title>
        <authorList>
            <person name="de Wit P.J.G.M."/>
            <person name="van der Burgt A."/>
            <person name="Oekmen B."/>
            <person name="Stergiopoulos I."/>
            <person name="Abd-Elsalam K.A."/>
            <person name="Aerts A.L."/>
            <person name="Bahkali A.H."/>
            <person name="Beenen H.G."/>
            <person name="Chettri P."/>
            <person name="Cox M.P."/>
            <person name="Datema E."/>
            <person name="de Vries R.P."/>
            <person name="Dhillon B."/>
            <person name="Ganley A.R."/>
            <person name="Griffiths S.A."/>
            <person name="Guo Y."/>
            <person name="Hamelin R.C."/>
            <person name="Henrissat B."/>
            <person name="Kabir M.S."/>
            <person name="Jashni M.K."/>
            <person name="Kema G."/>
            <person name="Klaubauf S."/>
            <person name="Lapidus A."/>
            <person name="Levasseur A."/>
            <person name="Lindquist E."/>
            <person name="Mehrabi R."/>
            <person name="Ohm R.A."/>
            <person name="Owen T.J."/>
            <person name="Salamov A."/>
            <person name="Schwelm A."/>
            <person name="Schijlen E."/>
            <person name="Sun H."/>
            <person name="van den Burg H.A."/>
            <person name="van Ham R.C.H.J."/>
            <person name="Zhang S."/>
            <person name="Goodwin S.B."/>
            <person name="Grigoriev I.V."/>
            <person name="Collemare J."/>
            <person name="Bradshaw R.E."/>
        </authorList>
    </citation>
    <scope>NUCLEOTIDE SEQUENCE [LARGE SCALE GENOMIC DNA]</scope>
    <source>
        <strain evidence="2">NZE10 / CBS 128990</strain>
    </source>
</reference>
<protein>
    <submittedName>
        <fullName evidence="1">Uncharacterized protein</fullName>
    </submittedName>
</protein>
<reference evidence="1 2" key="2">
    <citation type="journal article" date="2012" name="PLoS Pathog.">
        <title>Diverse lifestyles and strategies of plant pathogenesis encoded in the genomes of eighteen Dothideomycetes fungi.</title>
        <authorList>
            <person name="Ohm R.A."/>
            <person name="Feau N."/>
            <person name="Henrissat B."/>
            <person name="Schoch C.L."/>
            <person name="Horwitz B.A."/>
            <person name="Barry K.W."/>
            <person name="Condon B.J."/>
            <person name="Copeland A.C."/>
            <person name="Dhillon B."/>
            <person name="Glaser F."/>
            <person name="Hesse C.N."/>
            <person name="Kosti I."/>
            <person name="LaButti K."/>
            <person name="Lindquist E.A."/>
            <person name="Lucas S."/>
            <person name="Salamov A.A."/>
            <person name="Bradshaw R.E."/>
            <person name="Ciuffetti L."/>
            <person name="Hamelin R.C."/>
            <person name="Kema G.H.J."/>
            <person name="Lawrence C."/>
            <person name="Scott J.A."/>
            <person name="Spatafora J.W."/>
            <person name="Turgeon B.G."/>
            <person name="de Wit P.J.G.M."/>
            <person name="Zhong S."/>
            <person name="Goodwin S.B."/>
            <person name="Grigoriev I.V."/>
        </authorList>
    </citation>
    <scope>NUCLEOTIDE SEQUENCE [LARGE SCALE GENOMIC DNA]</scope>
    <source>
        <strain evidence="2">NZE10 / CBS 128990</strain>
    </source>
</reference>
<accession>N1PKS0</accession>
<evidence type="ECO:0000313" key="1">
    <source>
        <dbReference type="EMBL" id="EME43951.1"/>
    </source>
</evidence>
<proteinExistence type="predicted"/>
<evidence type="ECO:0000313" key="2">
    <source>
        <dbReference type="Proteomes" id="UP000016933"/>
    </source>
</evidence>
<feature type="non-terminal residue" evidence="1">
    <location>
        <position position="53"/>
    </location>
</feature>
<organism evidence="1 2">
    <name type="scientific">Dothistroma septosporum (strain NZE10 / CBS 128990)</name>
    <name type="common">Red band needle blight fungus</name>
    <name type="synonym">Mycosphaerella pini</name>
    <dbReference type="NCBI Taxonomy" id="675120"/>
    <lineage>
        <taxon>Eukaryota</taxon>
        <taxon>Fungi</taxon>
        <taxon>Dikarya</taxon>
        <taxon>Ascomycota</taxon>
        <taxon>Pezizomycotina</taxon>
        <taxon>Dothideomycetes</taxon>
        <taxon>Dothideomycetidae</taxon>
        <taxon>Mycosphaerellales</taxon>
        <taxon>Mycosphaerellaceae</taxon>
        <taxon>Dothistroma</taxon>
    </lineage>
</organism>